<name>A0A0F9KC55_9ZZZZ</name>
<evidence type="ECO:0000313" key="1">
    <source>
        <dbReference type="EMBL" id="KKM19693.1"/>
    </source>
</evidence>
<dbReference type="AlphaFoldDB" id="A0A0F9KC55"/>
<sequence length="109" mass="11450">MPETRKVLGQSNPLAATLTDAYTVPAVTEVVVSTITVANRSAVATSFRVSIAPAGAADDDEQYIYYDISIPANDTFAATLGLTLATTDVIRVYATLATLSFSVFGVELT</sequence>
<organism evidence="1">
    <name type="scientific">marine sediment metagenome</name>
    <dbReference type="NCBI Taxonomy" id="412755"/>
    <lineage>
        <taxon>unclassified sequences</taxon>
        <taxon>metagenomes</taxon>
        <taxon>ecological metagenomes</taxon>
    </lineage>
</organism>
<proteinExistence type="predicted"/>
<comment type="caution">
    <text evidence="1">The sequence shown here is derived from an EMBL/GenBank/DDBJ whole genome shotgun (WGS) entry which is preliminary data.</text>
</comment>
<reference evidence="1" key="1">
    <citation type="journal article" date="2015" name="Nature">
        <title>Complex archaea that bridge the gap between prokaryotes and eukaryotes.</title>
        <authorList>
            <person name="Spang A."/>
            <person name="Saw J.H."/>
            <person name="Jorgensen S.L."/>
            <person name="Zaremba-Niedzwiedzka K."/>
            <person name="Martijn J."/>
            <person name="Lind A.E."/>
            <person name="van Eijk R."/>
            <person name="Schleper C."/>
            <person name="Guy L."/>
            <person name="Ettema T.J."/>
        </authorList>
    </citation>
    <scope>NUCLEOTIDE SEQUENCE</scope>
</reference>
<dbReference type="EMBL" id="LAZR01013929">
    <property type="protein sequence ID" value="KKM19693.1"/>
    <property type="molecule type" value="Genomic_DNA"/>
</dbReference>
<protein>
    <submittedName>
        <fullName evidence="1">Uncharacterized protein</fullName>
    </submittedName>
</protein>
<accession>A0A0F9KC55</accession>
<gene>
    <name evidence="1" type="ORF">LCGC14_1652990</name>
</gene>